<dbReference type="GO" id="GO:0016787">
    <property type="term" value="F:hydrolase activity"/>
    <property type="evidence" value="ECO:0007669"/>
    <property type="project" value="UniProtKB-KW"/>
</dbReference>
<comment type="caution">
    <text evidence="10">The sequence shown here is derived from an EMBL/GenBank/DDBJ whole genome shotgun (WGS) entry which is preliminary data.</text>
</comment>
<feature type="region of interest" description="Disordered" evidence="7">
    <location>
        <begin position="1"/>
        <end position="72"/>
    </location>
</feature>
<feature type="region of interest" description="Disordered" evidence="7">
    <location>
        <begin position="351"/>
        <end position="382"/>
    </location>
</feature>
<evidence type="ECO:0000313" key="11">
    <source>
        <dbReference type="Proteomes" id="UP001219525"/>
    </source>
</evidence>
<dbReference type="PROSITE" id="PS51194">
    <property type="entry name" value="HELICASE_CTER"/>
    <property type="match status" value="1"/>
</dbReference>
<dbReference type="PANTHER" id="PTHR47960">
    <property type="entry name" value="DEAD-BOX ATP-DEPENDENT RNA HELICASE 50"/>
    <property type="match status" value="1"/>
</dbReference>
<evidence type="ECO:0000256" key="6">
    <source>
        <dbReference type="ARBA" id="ARBA00047984"/>
    </source>
</evidence>
<keyword evidence="11" id="KW-1185">Reference proteome</keyword>
<feature type="compositionally biased region" description="Basic and acidic residues" evidence="7">
    <location>
        <begin position="351"/>
        <end position="368"/>
    </location>
</feature>
<keyword evidence="2" id="KW-0547">Nucleotide-binding</keyword>
<dbReference type="SUPFAM" id="SSF52540">
    <property type="entry name" value="P-loop containing nucleoside triphosphate hydrolases"/>
    <property type="match status" value="1"/>
</dbReference>
<dbReference type="GO" id="GO:0003724">
    <property type="term" value="F:RNA helicase activity"/>
    <property type="evidence" value="ECO:0007669"/>
    <property type="project" value="UniProtKB-EC"/>
</dbReference>
<keyword evidence="3 10" id="KW-0378">Hydrolase</keyword>
<dbReference type="EMBL" id="JARJCW010000071">
    <property type="protein sequence ID" value="KAJ7198815.1"/>
    <property type="molecule type" value="Genomic_DNA"/>
</dbReference>
<evidence type="ECO:0000259" key="8">
    <source>
        <dbReference type="PROSITE" id="PS51192"/>
    </source>
</evidence>
<gene>
    <name evidence="10" type="ORF">GGX14DRAFT_468945</name>
</gene>
<feature type="region of interest" description="Disordered" evidence="7">
    <location>
        <begin position="724"/>
        <end position="743"/>
    </location>
</feature>
<dbReference type="GO" id="GO:0005524">
    <property type="term" value="F:ATP binding"/>
    <property type="evidence" value="ECO:0007669"/>
    <property type="project" value="UniProtKB-KW"/>
</dbReference>
<sequence>MGLREDRPESYGLSASRQPSQFSAREETSWQTQVPDHRRVRSPKDRPNPPTRKHKADSSTPPSPHKEGTEIPLFYNPPAILALAGVPIIAKSDPTTASTTLSYSPAMAMKNDLPRKFTSPPLLPGLLQGLTHVLNGPAAVPTPIQALSLKWVVDPWMPSREEQAEGAVVSTDTQANMAPHKEVLLASETGSGKSIAYLLPMLQALKVNEVRRRAAGTPASQPRRALNPRALVLAPTHELARQLAGFAKALVHDVKLRVLCASRPNVVARDPTVAGNGKHRSNASRMKAMLNFMEGAPVGELQVRETDMDIYANAIPVDVVVGTPMKLMEMVRGRGWEREVGFGGGIAAAEKRAVSEDDPDHKENAPDRKLRRGRDSLPGVGKWRSSAEMGLSEIEWVIVDEADVLFDSDFQETTRMLLADIAKARGREVPFTPLPVGLVATSPPAPTPASTTPRKDKKGQEKGLARAVKNGLSVITPLNYPFNLVLTSATIPNSLSNYLNAYHPGIMRLVSPNIHHLPKTLKTEYVSWTGGNKNADIERRLREVWAADATQGLGPVPDSQGDMSKVLIFCNKNSKVSDLGKFLEEHGIKNIQLSGSSENRKRGSNMHLDGFLKPPVRNVKQRENDAMTANENALPEDVKNANASQSLVPVSKRDQVEEPINDPMHVPHVMITTSLLSRGLDFSPNIKHVFIIDEPRNMIDFLHRAGRTGRAGAHGKVVIFGKMKGRGSQRSREVRKKVKALRA</sequence>
<dbReference type="PROSITE" id="PS51192">
    <property type="entry name" value="HELICASE_ATP_BIND_1"/>
    <property type="match status" value="1"/>
</dbReference>
<dbReference type="EC" id="3.6.4.13" evidence="1"/>
<evidence type="ECO:0000259" key="9">
    <source>
        <dbReference type="PROSITE" id="PS51194"/>
    </source>
</evidence>
<dbReference type="SMART" id="SM00487">
    <property type="entry name" value="DEXDc"/>
    <property type="match status" value="1"/>
</dbReference>
<name>A0AAD6V3K2_9AGAR</name>
<dbReference type="Pfam" id="PF00271">
    <property type="entry name" value="Helicase_C"/>
    <property type="match status" value="1"/>
</dbReference>
<feature type="compositionally biased region" description="Polar residues" evidence="7">
    <location>
        <begin position="13"/>
        <end position="34"/>
    </location>
</feature>
<dbReference type="Proteomes" id="UP001219525">
    <property type="component" value="Unassembled WGS sequence"/>
</dbReference>
<dbReference type="InterPro" id="IPR014001">
    <property type="entry name" value="Helicase_ATP-bd"/>
</dbReference>
<dbReference type="InterPro" id="IPR027417">
    <property type="entry name" value="P-loop_NTPase"/>
</dbReference>
<dbReference type="InterPro" id="IPR001650">
    <property type="entry name" value="Helicase_C-like"/>
</dbReference>
<feature type="domain" description="Helicase C-terminal" evidence="9">
    <location>
        <begin position="536"/>
        <end position="743"/>
    </location>
</feature>
<protein>
    <recommendedName>
        <fullName evidence="1">RNA helicase</fullName>
        <ecNumber evidence="1">3.6.4.13</ecNumber>
    </recommendedName>
</protein>
<dbReference type="Gene3D" id="3.40.50.300">
    <property type="entry name" value="P-loop containing nucleotide triphosphate hydrolases"/>
    <property type="match status" value="2"/>
</dbReference>
<comment type="catalytic activity">
    <reaction evidence="6">
        <text>ATP + H2O = ADP + phosphate + H(+)</text>
        <dbReference type="Rhea" id="RHEA:13065"/>
        <dbReference type="ChEBI" id="CHEBI:15377"/>
        <dbReference type="ChEBI" id="CHEBI:15378"/>
        <dbReference type="ChEBI" id="CHEBI:30616"/>
        <dbReference type="ChEBI" id="CHEBI:43474"/>
        <dbReference type="ChEBI" id="CHEBI:456216"/>
        <dbReference type="EC" id="3.6.4.13"/>
    </reaction>
</comment>
<dbReference type="SMART" id="SM00490">
    <property type="entry name" value="HELICc"/>
    <property type="match status" value="1"/>
</dbReference>
<feature type="region of interest" description="Disordered" evidence="7">
    <location>
        <begin position="435"/>
        <end position="462"/>
    </location>
</feature>
<evidence type="ECO:0000256" key="5">
    <source>
        <dbReference type="ARBA" id="ARBA00022840"/>
    </source>
</evidence>
<dbReference type="GO" id="GO:0003676">
    <property type="term" value="F:nucleic acid binding"/>
    <property type="evidence" value="ECO:0007669"/>
    <property type="project" value="InterPro"/>
</dbReference>
<evidence type="ECO:0000256" key="3">
    <source>
        <dbReference type="ARBA" id="ARBA00022801"/>
    </source>
</evidence>
<evidence type="ECO:0000256" key="1">
    <source>
        <dbReference type="ARBA" id="ARBA00012552"/>
    </source>
</evidence>
<accession>A0AAD6V3K2</accession>
<evidence type="ECO:0000256" key="4">
    <source>
        <dbReference type="ARBA" id="ARBA00022806"/>
    </source>
</evidence>
<keyword evidence="5" id="KW-0067">ATP-binding</keyword>
<dbReference type="InterPro" id="IPR011545">
    <property type="entry name" value="DEAD/DEAH_box_helicase_dom"/>
</dbReference>
<organism evidence="10 11">
    <name type="scientific">Mycena pura</name>
    <dbReference type="NCBI Taxonomy" id="153505"/>
    <lineage>
        <taxon>Eukaryota</taxon>
        <taxon>Fungi</taxon>
        <taxon>Dikarya</taxon>
        <taxon>Basidiomycota</taxon>
        <taxon>Agaricomycotina</taxon>
        <taxon>Agaricomycetes</taxon>
        <taxon>Agaricomycetidae</taxon>
        <taxon>Agaricales</taxon>
        <taxon>Marasmiineae</taxon>
        <taxon>Mycenaceae</taxon>
        <taxon>Mycena</taxon>
    </lineage>
</organism>
<proteinExistence type="predicted"/>
<feature type="domain" description="Helicase ATP-binding" evidence="8">
    <location>
        <begin position="174"/>
        <end position="509"/>
    </location>
</feature>
<dbReference type="AlphaFoldDB" id="A0AAD6V3K2"/>
<evidence type="ECO:0000256" key="7">
    <source>
        <dbReference type="SAM" id="MobiDB-lite"/>
    </source>
</evidence>
<keyword evidence="4" id="KW-0347">Helicase</keyword>
<reference evidence="10" key="1">
    <citation type="submission" date="2023-03" db="EMBL/GenBank/DDBJ databases">
        <title>Massive genome expansion in bonnet fungi (Mycena s.s.) driven by repeated elements and novel gene families across ecological guilds.</title>
        <authorList>
            <consortium name="Lawrence Berkeley National Laboratory"/>
            <person name="Harder C.B."/>
            <person name="Miyauchi S."/>
            <person name="Viragh M."/>
            <person name="Kuo A."/>
            <person name="Thoen E."/>
            <person name="Andreopoulos B."/>
            <person name="Lu D."/>
            <person name="Skrede I."/>
            <person name="Drula E."/>
            <person name="Henrissat B."/>
            <person name="Morin E."/>
            <person name="Kohler A."/>
            <person name="Barry K."/>
            <person name="LaButti K."/>
            <person name="Morin E."/>
            <person name="Salamov A."/>
            <person name="Lipzen A."/>
            <person name="Mereny Z."/>
            <person name="Hegedus B."/>
            <person name="Baldrian P."/>
            <person name="Stursova M."/>
            <person name="Weitz H."/>
            <person name="Taylor A."/>
            <person name="Grigoriev I.V."/>
            <person name="Nagy L.G."/>
            <person name="Martin F."/>
            <person name="Kauserud H."/>
        </authorList>
    </citation>
    <scope>NUCLEOTIDE SEQUENCE</scope>
    <source>
        <strain evidence="10">9144</strain>
    </source>
</reference>
<evidence type="ECO:0000256" key="2">
    <source>
        <dbReference type="ARBA" id="ARBA00022741"/>
    </source>
</evidence>
<dbReference type="Pfam" id="PF00270">
    <property type="entry name" value="DEAD"/>
    <property type="match status" value="1"/>
</dbReference>
<evidence type="ECO:0000313" key="10">
    <source>
        <dbReference type="EMBL" id="KAJ7198815.1"/>
    </source>
</evidence>